<protein>
    <submittedName>
        <fullName evidence="2">Uncharacterized protein</fullName>
    </submittedName>
</protein>
<sequence>MMKNKLSSLSGVVMITDLSLLTILDLSDNEFDSLPSEINYLKSLEEFYLQNNCLKTTKELTDHLINVSQ</sequence>
<dbReference type="Gene3D" id="3.80.10.10">
    <property type="entry name" value="Ribonuclease Inhibitor"/>
    <property type="match status" value="1"/>
</dbReference>
<accession>A0A834XPD1</accession>
<keyword evidence="3" id="KW-1185">Reference proteome</keyword>
<feature type="signal peptide" evidence="1">
    <location>
        <begin position="1"/>
        <end position="21"/>
    </location>
</feature>
<evidence type="ECO:0000256" key="1">
    <source>
        <dbReference type="SAM" id="SignalP"/>
    </source>
</evidence>
<evidence type="ECO:0000313" key="3">
    <source>
        <dbReference type="Proteomes" id="UP000639338"/>
    </source>
</evidence>
<evidence type="ECO:0000313" key="2">
    <source>
        <dbReference type="EMBL" id="KAF7990128.1"/>
    </source>
</evidence>
<dbReference type="PROSITE" id="PS51450">
    <property type="entry name" value="LRR"/>
    <property type="match status" value="1"/>
</dbReference>
<dbReference type="InterPro" id="IPR032675">
    <property type="entry name" value="LRR_dom_sf"/>
</dbReference>
<dbReference type="AlphaFoldDB" id="A0A834XPD1"/>
<dbReference type="SUPFAM" id="SSF52075">
    <property type="entry name" value="Outer arm dynein light chain 1"/>
    <property type="match status" value="1"/>
</dbReference>
<reference evidence="2 3" key="1">
    <citation type="submission" date="2020-08" db="EMBL/GenBank/DDBJ databases">
        <title>Aphidius gifuensis genome sequencing and assembly.</title>
        <authorList>
            <person name="Du Z."/>
        </authorList>
    </citation>
    <scope>NUCLEOTIDE SEQUENCE [LARGE SCALE GENOMIC DNA]</scope>
    <source>
        <strain evidence="2">YNYX2018</strain>
        <tissue evidence="2">Adults</tissue>
    </source>
</reference>
<gene>
    <name evidence="2" type="ORF">HCN44_009863</name>
</gene>
<dbReference type="EMBL" id="JACMRX010000005">
    <property type="protein sequence ID" value="KAF7990128.1"/>
    <property type="molecule type" value="Genomic_DNA"/>
</dbReference>
<dbReference type="InterPro" id="IPR001611">
    <property type="entry name" value="Leu-rich_rpt"/>
</dbReference>
<dbReference type="Proteomes" id="UP000639338">
    <property type="component" value="Unassembled WGS sequence"/>
</dbReference>
<proteinExistence type="predicted"/>
<keyword evidence="1" id="KW-0732">Signal</keyword>
<organism evidence="2 3">
    <name type="scientific">Aphidius gifuensis</name>
    <name type="common">Parasitoid wasp</name>
    <dbReference type="NCBI Taxonomy" id="684658"/>
    <lineage>
        <taxon>Eukaryota</taxon>
        <taxon>Metazoa</taxon>
        <taxon>Ecdysozoa</taxon>
        <taxon>Arthropoda</taxon>
        <taxon>Hexapoda</taxon>
        <taxon>Insecta</taxon>
        <taxon>Pterygota</taxon>
        <taxon>Neoptera</taxon>
        <taxon>Endopterygota</taxon>
        <taxon>Hymenoptera</taxon>
        <taxon>Apocrita</taxon>
        <taxon>Ichneumonoidea</taxon>
        <taxon>Braconidae</taxon>
        <taxon>Aphidiinae</taxon>
        <taxon>Aphidius</taxon>
    </lineage>
</organism>
<feature type="chain" id="PRO_5032865990" evidence="1">
    <location>
        <begin position="22"/>
        <end position="69"/>
    </location>
</feature>
<comment type="caution">
    <text evidence="2">The sequence shown here is derived from an EMBL/GenBank/DDBJ whole genome shotgun (WGS) entry which is preliminary data.</text>
</comment>
<name>A0A834XPD1_APHGI</name>